<dbReference type="Proteomes" id="UP000237819">
    <property type="component" value="Unassembled WGS sequence"/>
</dbReference>
<reference evidence="5 6" key="1">
    <citation type="submission" date="2018-02" db="EMBL/GenBank/DDBJ databases">
        <title>Comparative genomes isolates from brazilian mangrove.</title>
        <authorList>
            <person name="Araujo J.E."/>
            <person name="Taketani R.G."/>
            <person name="Silva M.C.P."/>
            <person name="Loureco M.V."/>
            <person name="Andreote F.D."/>
        </authorList>
    </citation>
    <scope>NUCLEOTIDE SEQUENCE [LARGE SCALE GENOMIC DNA]</scope>
    <source>
        <strain evidence="3 6">NAP PRIS-MGV</strain>
        <strain evidence="4 5">Nap-Phe MGV</strain>
    </source>
</reference>
<name>A0A2S8FDD0_9BACT</name>
<dbReference type="EMBL" id="PUHZ01000024">
    <property type="protein sequence ID" value="PQO43218.1"/>
    <property type="molecule type" value="Genomic_DNA"/>
</dbReference>
<evidence type="ECO:0000259" key="2">
    <source>
        <dbReference type="Pfam" id="PF06439"/>
    </source>
</evidence>
<dbReference type="Pfam" id="PF06439">
    <property type="entry name" value="3keto-disac_hyd"/>
    <property type="match status" value="1"/>
</dbReference>
<dbReference type="Gene3D" id="2.60.120.560">
    <property type="entry name" value="Exo-inulinase, domain 1"/>
    <property type="match status" value="1"/>
</dbReference>
<feature type="signal peptide" evidence="1">
    <location>
        <begin position="1"/>
        <end position="23"/>
    </location>
</feature>
<keyword evidence="1" id="KW-0732">Signal</keyword>
<dbReference type="InterPro" id="IPR010496">
    <property type="entry name" value="AL/BT2_dom"/>
</dbReference>
<dbReference type="Proteomes" id="UP000239388">
    <property type="component" value="Unassembled WGS sequence"/>
</dbReference>
<evidence type="ECO:0000256" key="1">
    <source>
        <dbReference type="SAM" id="SignalP"/>
    </source>
</evidence>
<sequence length="244" mass="26701">MNITSKITAAFALSFLSLGLAIAEEPASTALPKAFIDGTGDGWRSLGEADFQNVNCYDDTWTFKNGEIQCTGQPVGVMRTKKEFTNFELVFEWKHLKSAGNSGCFVWTIPAEVDKLTKPGLPAGGIEVQVLDHGYKEAYKKSTGKEGDWFSTNGDIFPVGKSKLNPFPPLSPNGARSFPSKDLSKGVGEWNHYYVRAINGEIRLWVNGEEVSGGNNAVPATGYLCLESEGSPIEFRNLRIRELP</sequence>
<accession>A0A2S8FDD0</accession>
<dbReference type="EMBL" id="PUIB01000021">
    <property type="protein sequence ID" value="PQO30167.1"/>
    <property type="molecule type" value="Genomic_DNA"/>
</dbReference>
<evidence type="ECO:0000313" key="3">
    <source>
        <dbReference type="EMBL" id="PQO30167.1"/>
    </source>
</evidence>
<dbReference type="RefSeq" id="WP_105338431.1">
    <property type="nucleotide sequence ID" value="NZ_PUHZ01000024.1"/>
</dbReference>
<evidence type="ECO:0000313" key="6">
    <source>
        <dbReference type="Proteomes" id="UP000239388"/>
    </source>
</evidence>
<gene>
    <name evidence="4" type="ORF">C5Y93_26320</name>
    <name evidence="3" type="ORF">C5Y98_21710</name>
</gene>
<evidence type="ECO:0000313" key="5">
    <source>
        <dbReference type="Proteomes" id="UP000237819"/>
    </source>
</evidence>
<feature type="domain" description="3-keto-alpha-glucoside-1,2-lyase/3-keto-2-hydroxy-glucal hydratase" evidence="2">
    <location>
        <begin position="37"/>
        <end position="241"/>
    </location>
</feature>
<feature type="chain" id="PRO_5033323160" evidence="1">
    <location>
        <begin position="24"/>
        <end position="244"/>
    </location>
</feature>
<proteinExistence type="predicted"/>
<organism evidence="3 6">
    <name type="scientific">Blastopirellula marina</name>
    <dbReference type="NCBI Taxonomy" id="124"/>
    <lineage>
        <taxon>Bacteria</taxon>
        <taxon>Pseudomonadati</taxon>
        <taxon>Planctomycetota</taxon>
        <taxon>Planctomycetia</taxon>
        <taxon>Pirellulales</taxon>
        <taxon>Pirellulaceae</taxon>
        <taxon>Blastopirellula</taxon>
    </lineage>
</organism>
<evidence type="ECO:0000313" key="4">
    <source>
        <dbReference type="EMBL" id="PQO43218.1"/>
    </source>
</evidence>
<comment type="caution">
    <text evidence="3">The sequence shown here is derived from an EMBL/GenBank/DDBJ whole genome shotgun (WGS) entry which is preliminary data.</text>
</comment>
<dbReference type="GO" id="GO:0016787">
    <property type="term" value="F:hydrolase activity"/>
    <property type="evidence" value="ECO:0007669"/>
    <property type="project" value="InterPro"/>
</dbReference>
<protein>
    <submittedName>
        <fullName evidence="3">DUF1080 domain-containing protein</fullName>
    </submittedName>
</protein>
<dbReference type="OrthoDB" id="248448at2"/>
<dbReference type="AlphaFoldDB" id="A0A2S8FDD0"/>